<dbReference type="GeneID" id="105426216"/>
<dbReference type="Proteomes" id="UP000504615">
    <property type="component" value="Unplaced"/>
</dbReference>
<dbReference type="OrthoDB" id="6019304at2759"/>
<feature type="domain" description="VWFC" evidence="5">
    <location>
        <begin position="362"/>
        <end position="423"/>
    </location>
</feature>
<dbReference type="Pfam" id="PF08742">
    <property type="entry name" value="C8"/>
    <property type="match status" value="1"/>
</dbReference>
<gene>
    <name evidence="8" type="primary">LOC105426216</name>
</gene>
<dbReference type="RefSeq" id="XP_011635640.1">
    <property type="nucleotide sequence ID" value="XM_011637338.2"/>
</dbReference>
<evidence type="ECO:0000259" key="6">
    <source>
        <dbReference type="PROSITE" id="PS51233"/>
    </source>
</evidence>
<dbReference type="SMART" id="SM00832">
    <property type="entry name" value="C8"/>
    <property type="match status" value="1"/>
</dbReference>
<evidence type="ECO:0000256" key="4">
    <source>
        <dbReference type="ARBA" id="ARBA00022737"/>
    </source>
</evidence>
<comment type="subcellular location">
    <subcellularLocation>
        <location evidence="1">Secreted</location>
    </subcellularLocation>
</comment>
<keyword evidence="7" id="KW-1185">Reference proteome</keyword>
<dbReference type="Gene3D" id="6.20.200.20">
    <property type="match status" value="5"/>
</dbReference>
<dbReference type="PANTHER" id="PTHR46698:SF4">
    <property type="entry name" value="CROSSVEINLESS 2"/>
    <property type="match status" value="1"/>
</dbReference>
<dbReference type="SMART" id="SM00216">
    <property type="entry name" value="VWD"/>
    <property type="match status" value="1"/>
</dbReference>
<evidence type="ECO:0000313" key="7">
    <source>
        <dbReference type="Proteomes" id="UP000504615"/>
    </source>
</evidence>
<evidence type="ECO:0000256" key="3">
    <source>
        <dbReference type="ARBA" id="ARBA00022729"/>
    </source>
</evidence>
<keyword evidence="3" id="KW-0732">Signal</keyword>
<reference evidence="8" key="1">
    <citation type="submission" date="2025-08" db="UniProtKB">
        <authorList>
            <consortium name="RefSeq"/>
        </authorList>
    </citation>
    <scope>IDENTIFICATION</scope>
</reference>
<dbReference type="Pfam" id="PF00094">
    <property type="entry name" value="VWD"/>
    <property type="match status" value="1"/>
</dbReference>
<proteinExistence type="predicted"/>
<evidence type="ECO:0000259" key="5">
    <source>
        <dbReference type="PROSITE" id="PS50184"/>
    </source>
</evidence>
<feature type="domain" description="VWFD" evidence="6">
    <location>
        <begin position="427"/>
        <end position="598"/>
    </location>
</feature>
<organism evidence="7 8">
    <name type="scientific">Pogonomyrmex barbatus</name>
    <name type="common">red harvester ant</name>
    <dbReference type="NCBI Taxonomy" id="144034"/>
    <lineage>
        <taxon>Eukaryota</taxon>
        <taxon>Metazoa</taxon>
        <taxon>Ecdysozoa</taxon>
        <taxon>Arthropoda</taxon>
        <taxon>Hexapoda</taxon>
        <taxon>Insecta</taxon>
        <taxon>Pterygota</taxon>
        <taxon>Neoptera</taxon>
        <taxon>Endopterygota</taxon>
        <taxon>Hymenoptera</taxon>
        <taxon>Apocrita</taxon>
        <taxon>Aculeata</taxon>
        <taxon>Formicoidea</taxon>
        <taxon>Formicidae</taxon>
        <taxon>Myrmicinae</taxon>
        <taxon>Pogonomyrmex</taxon>
    </lineage>
</organism>
<feature type="domain" description="VWFC" evidence="5">
    <location>
        <begin position="224"/>
        <end position="285"/>
    </location>
</feature>
<dbReference type="GO" id="GO:0005576">
    <property type="term" value="C:extracellular region"/>
    <property type="evidence" value="ECO:0007669"/>
    <property type="project" value="UniProtKB-SubCell"/>
</dbReference>
<dbReference type="PROSITE" id="PS01208">
    <property type="entry name" value="VWFC_1"/>
    <property type="match status" value="1"/>
</dbReference>
<dbReference type="PROSITE" id="PS51233">
    <property type="entry name" value="VWFD"/>
    <property type="match status" value="1"/>
</dbReference>
<dbReference type="GO" id="GO:0030513">
    <property type="term" value="P:positive regulation of BMP signaling pathway"/>
    <property type="evidence" value="ECO:0007669"/>
    <property type="project" value="TreeGrafter"/>
</dbReference>
<dbReference type="GO" id="GO:0036122">
    <property type="term" value="F:BMP binding"/>
    <property type="evidence" value="ECO:0007669"/>
    <property type="project" value="TreeGrafter"/>
</dbReference>
<dbReference type="KEGG" id="pbar:105426216"/>
<dbReference type="AlphaFoldDB" id="A0A6I9WUS4"/>
<name>A0A6I9WUS4_9HYME</name>
<dbReference type="InterPro" id="IPR001846">
    <property type="entry name" value="VWF_type-D"/>
</dbReference>
<feature type="domain" description="VWFC" evidence="5">
    <location>
        <begin position="295"/>
        <end position="355"/>
    </location>
</feature>
<dbReference type="SMART" id="SM00215">
    <property type="entry name" value="VWC_out"/>
    <property type="match status" value="2"/>
</dbReference>
<keyword evidence="2" id="KW-0964">Secreted</keyword>
<evidence type="ECO:0000256" key="2">
    <source>
        <dbReference type="ARBA" id="ARBA00022525"/>
    </source>
</evidence>
<evidence type="ECO:0000313" key="8">
    <source>
        <dbReference type="RefSeq" id="XP_011635640.1"/>
    </source>
</evidence>
<sequence length="705" mass="79719">MGIIDKRVKQMHIISVELCRRGNLCVQVRNSRKCVRLHGTTTTLNDIFKLYCENKLSGQKNPRKARLHLSMELTRLSLTSLTLALALAFLSAARHCDTESIIGSRETCDTEGEDITDIDKILNTSCFRCICKNGFVECLKQQCPDIEGCYALLDPRDDECCHECTGCTRNGVYHASDTEWTEENDPCQIFTCKAGVITESRLRCYTPCSHPKPAPPGQCCPICEGCLMNGQKVTEDRSVTTAEDPCVTCKCNKGRLTCAKQACPVVNCPPTKIINEPGECCPRCRGSGKYFRPVGGCMMLGQSFHKSGTGFYLDYCTRCTCVNSVVSCVRETCPVLECPREHQMILPNRCCPQCPLIEESRASCSYGGKTYEDGEDWKLDSCKTCTCKQGKVRCAMPQCPINFVCPPNSRLVHPEGQCCPRCVERDGVCTVFGDPHYRTFDGKFYSFKGACKYQLVTDCLYHTFSIRVTNDAKKAQSSAWTKTIAIKIGDLKVNLGQKMRVKVNGKKVNVPYRFGNQLDINRTDDSVIVHTHIGIKVLWDGISFLEVSAPSSYRGRLCGLCGNFNRQIKDDFTTRRGRPLQDPQQFGQSWAVGAKKCFRSPRFGKEDTERQRRCRGRKDQRLCNRLKSQIFDPCHKKVNPDMYFKACLQDMCECPTQHCYCESFMAYVHECKRLDIALPHWRKATKCRTVWDQPTHPTNLSHRLH</sequence>
<dbReference type="InterPro" id="IPR014853">
    <property type="entry name" value="VWF/SSPO/ZAN-like_Cys-rich_dom"/>
</dbReference>
<dbReference type="InterPro" id="IPR052424">
    <property type="entry name" value="Kielin_Chordin-BMP_Reg"/>
</dbReference>
<dbReference type="PROSITE" id="PS50184">
    <property type="entry name" value="VWFC_2"/>
    <property type="match status" value="3"/>
</dbReference>
<dbReference type="SUPFAM" id="SSF57603">
    <property type="entry name" value="FnI-like domain"/>
    <property type="match status" value="5"/>
</dbReference>
<accession>A0A6I9WUS4</accession>
<dbReference type="Pfam" id="PF00093">
    <property type="entry name" value="VWC"/>
    <property type="match status" value="3"/>
</dbReference>
<dbReference type="PANTHER" id="PTHR46698">
    <property type="entry name" value="CROSSVEINLESS 2"/>
    <property type="match status" value="1"/>
</dbReference>
<dbReference type="SMART" id="SM00214">
    <property type="entry name" value="VWC"/>
    <property type="match status" value="5"/>
</dbReference>
<keyword evidence="4" id="KW-0677">Repeat</keyword>
<dbReference type="CTD" id="45280"/>
<dbReference type="InterPro" id="IPR001007">
    <property type="entry name" value="VWF_dom"/>
</dbReference>
<evidence type="ECO:0000256" key="1">
    <source>
        <dbReference type="ARBA" id="ARBA00004613"/>
    </source>
</evidence>
<protein>
    <submittedName>
        <fullName evidence="8">BMP-binding endothelial regulator protein isoform X1</fullName>
    </submittedName>
</protein>